<dbReference type="Gene3D" id="2.40.10.10">
    <property type="entry name" value="Trypsin-like serine proteases"/>
    <property type="match status" value="1"/>
</dbReference>
<feature type="signal peptide" evidence="8">
    <location>
        <begin position="1"/>
        <end position="19"/>
    </location>
</feature>
<dbReference type="PROSITE" id="PS00134">
    <property type="entry name" value="TRYPSIN_HIS"/>
    <property type="match status" value="1"/>
</dbReference>
<dbReference type="PROSITE" id="PS00135">
    <property type="entry name" value="TRYPSIN_SER"/>
    <property type="match status" value="1"/>
</dbReference>
<organism evidence="10">
    <name type="scientific">Riptortus pedestris</name>
    <name type="common">Bean bug</name>
    <dbReference type="NCBI Taxonomy" id="329032"/>
    <lineage>
        <taxon>Eukaryota</taxon>
        <taxon>Metazoa</taxon>
        <taxon>Ecdysozoa</taxon>
        <taxon>Arthropoda</taxon>
        <taxon>Hexapoda</taxon>
        <taxon>Insecta</taxon>
        <taxon>Pterygota</taxon>
        <taxon>Neoptera</taxon>
        <taxon>Paraneoptera</taxon>
        <taxon>Hemiptera</taxon>
        <taxon>Heteroptera</taxon>
        <taxon>Panheteroptera</taxon>
        <taxon>Pentatomomorpha</taxon>
        <taxon>Coreoidea</taxon>
        <taxon>Alydidae</taxon>
        <taxon>Riptortus</taxon>
    </lineage>
</organism>
<dbReference type="CDD" id="cd00190">
    <property type="entry name" value="Tryp_SPc"/>
    <property type="match status" value="1"/>
</dbReference>
<evidence type="ECO:0000313" key="10">
    <source>
        <dbReference type="EMBL" id="BAN21441.1"/>
    </source>
</evidence>
<evidence type="ECO:0000256" key="1">
    <source>
        <dbReference type="ARBA" id="ARBA00022670"/>
    </source>
</evidence>
<dbReference type="Pfam" id="PF12032">
    <property type="entry name" value="CLIP"/>
    <property type="match status" value="1"/>
</dbReference>
<dbReference type="InterPro" id="IPR018114">
    <property type="entry name" value="TRYPSIN_HIS"/>
</dbReference>
<dbReference type="PANTHER" id="PTHR24252:SF7">
    <property type="entry name" value="HYALIN"/>
    <property type="match status" value="1"/>
</dbReference>
<dbReference type="PRINTS" id="PR00722">
    <property type="entry name" value="CHYMOTRYPSIN"/>
</dbReference>
<evidence type="ECO:0000256" key="8">
    <source>
        <dbReference type="RuleBase" id="RU366078"/>
    </source>
</evidence>
<protein>
    <recommendedName>
        <fullName evidence="8">CLIP domain-containing serine protease</fullName>
        <ecNumber evidence="7">3.4.21.-</ecNumber>
    </recommendedName>
</protein>
<accession>R4WR95</accession>
<evidence type="ECO:0000256" key="4">
    <source>
        <dbReference type="ARBA" id="ARBA00022825"/>
    </source>
</evidence>
<dbReference type="SMART" id="SM00680">
    <property type="entry name" value="CLIP"/>
    <property type="match status" value="1"/>
</dbReference>
<keyword evidence="5" id="KW-1015">Disulfide bond</keyword>
<evidence type="ECO:0000259" key="9">
    <source>
        <dbReference type="PROSITE" id="PS50240"/>
    </source>
</evidence>
<evidence type="ECO:0000256" key="5">
    <source>
        <dbReference type="ARBA" id="ARBA00023157"/>
    </source>
</evidence>
<dbReference type="EC" id="3.4.21.-" evidence="7"/>
<dbReference type="GO" id="GO:0006508">
    <property type="term" value="P:proteolysis"/>
    <property type="evidence" value="ECO:0007669"/>
    <property type="project" value="UniProtKB-KW"/>
</dbReference>
<evidence type="ECO:0000256" key="7">
    <source>
        <dbReference type="RuleBase" id="RU363034"/>
    </source>
</evidence>
<dbReference type="GO" id="GO:0004252">
    <property type="term" value="F:serine-type endopeptidase activity"/>
    <property type="evidence" value="ECO:0007669"/>
    <property type="project" value="UniProtKB-UniRule"/>
</dbReference>
<keyword evidence="2 8" id="KW-0732">Signal</keyword>
<comment type="domain">
    <text evidence="8">The clip domain consists of 35-55 residues which are 'knitted' together usually by 3 conserved disulfide bonds forming a clip-like compact structure.</text>
</comment>
<dbReference type="Gene3D" id="3.30.1640.30">
    <property type="match status" value="1"/>
</dbReference>
<dbReference type="InterPro" id="IPR022700">
    <property type="entry name" value="CLIP"/>
</dbReference>
<dbReference type="SMART" id="SM00020">
    <property type="entry name" value="Tryp_SPc"/>
    <property type="match status" value="1"/>
</dbReference>
<name>R4WR95_RIPPE</name>
<dbReference type="InterPro" id="IPR001314">
    <property type="entry name" value="Peptidase_S1A"/>
</dbReference>
<dbReference type="FunFam" id="2.40.10.10:FF:000006">
    <property type="entry name" value="Serine proteinase stubble"/>
    <property type="match status" value="1"/>
</dbReference>
<dbReference type="GO" id="GO:0005576">
    <property type="term" value="C:extracellular region"/>
    <property type="evidence" value="ECO:0007669"/>
    <property type="project" value="UniProtKB-SubCell"/>
</dbReference>
<dbReference type="SUPFAM" id="SSF50494">
    <property type="entry name" value="Trypsin-like serine proteases"/>
    <property type="match status" value="1"/>
</dbReference>
<comment type="subcellular location">
    <subcellularLocation>
        <location evidence="8">Secreted</location>
    </subcellularLocation>
</comment>
<feature type="chain" id="PRO_5023965076" description="CLIP domain-containing serine protease" evidence="8">
    <location>
        <begin position="20"/>
        <end position="381"/>
    </location>
</feature>
<keyword evidence="4 7" id="KW-0720">Serine protease</keyword>
<dbReference type="EMBL" id="AK418226">
    <property type="protein sequence ID" value="BAN21441.1"/>
    <property type="molecule type" value="mRNA"/>
</dbReference>
<evidence type="ECO:0000256" key="2">
    <source>
        <dbReference type="ARBA" id="ARBA00022729"/>
    </source>
</evidence>
<dbReference type="AlphaFoldDB" id="R4WR95"/>
<dbReference type="InterPro" id="IPR043504">
    <property type="entry name" value="Peptidase_S1_PA_chymotrypsin"/>
</dbReference>
<keyword evidence="8" id="KW-0964">Secreted</keyword>
<dbReference type="Pfam" id="PF00089">
    <property type="entry name" value="Trypsin"/>
    <property type="match status" value="1"/>
</dbReference>
<reference evidence="10" key="1">
    <citation type="journal article" date="2013" name="PLoS ONE">
        <title>Gene expression in gut symbiotic organ of stinkbug affected by extracellular bacterial symbiont.</title>
        <authorList>
            <person name="Futahashi R."/>
            <person name="Tanaka K."/>
            <person name="Tanahashi M."/>
            <person name="Nikoh N."/>
            <person name="Kikuchi Y."/>
            <person name="Lee B.L."/>
            <person name="Fukatsu T."/>
        </authorList>
    </citation>
    <scope>NUCLEOTIDE SEQUENCE</scope>
    <source>
        <tissue evidence="10">Midgut</tissue>
    </source>
</reference>
<dbReference type="InterPro" id="IPR038565">
    <property type="entry name" value="CLIP_sf"/>
</dbReference>
<dbReference type="PANTHER" id="PTHR24252">
    <property type="entry name" value="ACROSIN-RELATED"/>
    <property type="match status" value="1"/>
</dbReference>
<feature type="domain" description="Peptidase S1" evidence="9">
    <location>
        <begin position="136"/>
        <end position="381"/>
    </location>
</feature>
<proteinExistence type="evidence at transcript level"/>
<keyword evidence="3 7" id="KW-0378">Hydrolase</keyword>
<sequence>MNQKKNCLLLFCVLSLVQSDSTTEKITSDQIIMPDDEIQDKLQNNECTVLSGTQEIVGICVPIKRCEVLFKLLEQVERRPDIKTFLLSLRCNRNKGTRICCPYSSVKAAKLKISDNFPNFLSPPDCGNTSITESRIIGGEFAERGAWPWLAALGYRTFENTHTSWMCGGTIITQQHVLTAAHCIKPKHTEYILHKVKLGAYDLTNNLDGIEITIDKAIIHPNYTFSTSSNDIGIIKLSRPINFNSNIQPICLPKNTRMQSETYVGHHPYVSGWGAINFDTGKKSLANQMQAQIPVVDNNFCNNVYIRHGRKIRNDQICAYDEKSQKDTCQGDSGGPLMLSIENTYYVIGIVSFGYKCGEPGYPGVYTRVTSYLNWISTMIT</sequence>
<keyword evidence="1 7" id="KW-0645">Protease</keyword>
<dbReference type="InterPro" id="IPR009003">
    <property type="entry name" value="Peptidase_S1_PA"/>
</dbReference>
<comment type="similarity">
    <text evidence="6 8">Belongs to the peptidase S1 family. CLIP subfamily.</text>
</comment>
<dbReference type="InterPro" id="IPR001254">
    <property type="entry name" value="Trypsin_dom"/>
</dbReference>
<evidence type="ECO:0000256" key="3">
    <source>
        <dbReference type="ARBA" id="ARBA00022801"/>
    </source>
</evidence>
<dbReference type="InterPro" id="IPR033116">
    <property type="entry name" value="TRYPSIN_SER"/>
</dbReference>
<evidence type="ECO:0000256" key="6">
    <source>
        <dbReference type="ARBA" id="ARBA00024195"/>
    </source>
</evidence>
<dbReference type="PROSITE" id="PS50240">
    <property type="entry name" value="TRYPSIN_DOM"/>
    <property type="match status" value="1"/>
</dbReference>